<evidence type="ECO:0000313" key="10">
    <source>
        <dbReference type="Proteomes" id="UP000186156"/>
    </source>
</evidence>
<dbReference type="InterPro" id="IPR000515">
    <property type="entry name" value="MetI-like"/>
</dbReference>
<name>A0A1N7M1W3_9BACL</name>
<evidence type="ECO:0000256" key="4">
    <source>
        <dbReference type="ARBA" id="ARBA00022692"/>
    </source>
</evidence>
<dbReference type="GO" id="GO:0005886">
    <property type="term" value="C:plasma membrane"/>
    <property type="evidence" value="ECO:0007669"/>
    <property type="project" value="UniProtKB-SubCell"/>
</dbReference>
<reference evidence="10" key="1">
    <citation type="submission" date="2017-01" db="EMBL/GenBank/DDBJ databases">
        <authorList>
            <person name="Varghese N."/>
            <person name="Submissions S."/>
        </authorList>
    </citation>
    <scope>NUCLEOTIDE SEQUENCE [LARGE SCALE GENOMIC DNA]</scope>
    <source>
        <strain evidence="10">DSM 16176</strain>
    </source>
</reference>
<dbReference type="InterPro" id="IPR035906">
    <property type="entry name" value="MetI-like_sf"/>
</dbReference>
<dbReference type="CDD" id="cd06261">
    <property type="entry name" value="TM_PBP2"/>
    <property type="match status" value="1"/>
</dbReference>
<dbReference type="OrthoDB" id="59172at2"/>
<keyword evidence="6 7" id="KW-0472">Membrane</keyword>
<keyword evidence="10" id="KW-1185">Reference proteome</keyword>
<comment type="subcellular location">
    <subcellularLocation>
        <location evidence="1 7">Cell membrane</location>
        <topology evidence="1 7">Multi-pass membrane protein</topology>
    </subcellularLocation>
</comment>
<dbReference type="InterPro" id="IPR051393">
    <property type="entry name" value="ABC_transporter_permease"/>
</dbReference>
<dbReference type="PANTHER" id="PTHR30193">
    <property type="entry name" value="ABC TRANSPORTER PERMEASE PROTEIN"/>
    <property type="match status" value="1"/>
</dbReference>
<dbReference type="AlphaFoldDB" id="A0A1N7M1W3"/>
<feature type="transmembrane region" description="Helical" evidence="7">
    <location>
        <begin position="280"/>
        <end position="300"/>
    </location>
</feature>
<dbReference type="Gene3D" id="1.10.3720.10">
    <property type="entry name" value="MetI-like"/>
    <property type="match status" value="1"/>
</dbReference>
<feature type="domain" description="ABC transmembrane type-1" evidence="8">
    <location>
        <begin position="88"/>
        <end position="301"/>
    </location>
</feature>
<feature type="transmembrane region" description="Helical" evidence="7">
    <location>
        <begin position="93"/>
        <end position="113"/>
    </location>
</feature>
<keyword evidence="5 7" id="KW-1133">Transmembrane helix</keyword>
<sequence length="310" mass="34896">MSVANARMPRASGYRRRFRWNVVEQALAGYLFILPAIVELVVFLLGPIVYAFVISFKHFSYLDPLDAHFVGFLNYVHLFEDPVFLRALWNTTVYALVVVPVQTAIALMLAVIVNRIRGKTLFRVIYYLPSITSTVGVAVIFSFLFQPNGLLNRLLYLLFHVQGPDYFNSPVFAFPAIMAVAVWTTAGQFMVIYLAALQEIPEELYEAAAIDGAAGYTMLRYITIPSLRRTTFLVVVLGMIGAFQVFDLVYVISSASSLPQQYTMTVVLDLFEKGFRTMQMGYASAMGFVLFAIILVLTLIQQLWLGREDA</sequence>
<dbReference type="STRING" id="252246.SAMN05421799_104161"/>
<evidence type="ECO:0000256" key="6">
    <source>
        <dbReference type="ARBA" id="ARBA00023136"/>
    </source>
</evidence>
<evidence type="ECO:0000313" key="9">
    <source>
        <dbReference type="EMBL" id="SIS80074.1"/>
    </source>
</evidence>
<keyword evidence="4 7" id="KW-0812">Transmembrane</keyword>
<evidence type="ECO:0000256" key="2">
    <source>
        <dbReference type="ARBA" id="ARBA00022448"/>
    </source>
</evidence>
<dbReference type="GO" id="GO:0055085">
    <property type="term" value="P:transmembrane transport"/>
    <property type="evidence" value="ECO:0007669"/>
    <property type="project" value="InterPro"/>
</dbReference>
<comment type="similarity">
    <text evidence="7">Belongs to the binding-protein-dependent transport system permease family.</text>
</comment>
<protein>
    <submittedName>
        <fullName evidence="9">Carbohydrate ABC transporter membrane protein 1, CUT1 family</fullName>
    </submittedName>
</protein>
<keyword evidence="2 7" id="KW-0813">Transport</keyword>
<feature type="transmembrane region" description="Helical" evidence="7">
    <location>
        <begin position="230"/>
        <end position="252"/>
    </location>
</feature>
<dbReference type="Proteomes" id="UP000186156">
    <property type="component" value="Unassembled WGS sequence"/>
</dbReference>
<gene>
    <name evidence="9" type="ORF">SAMN05421799_104161</name>
</gene>
<feature type="transmembrane region" description="Helical" evidence="7">
    <location>
        <begin position="27"/>
        <end position="53"/>
    </location>
</feature>
<evidence type="ECO:0000256" key="3">
    <source>
        <dbReference type="ARBA" id="ARBA00022475"/>
    </source>
</evidence>
<proteinExistence type="inferred from homology"/>
<dbReference type="PROSITE" id="PS50928">
    <property type="entry name" value="ABC_TM1"/>
    <property type="match status" value="1"/>
</dbReference>
<dbReference type="PANTHER" id="PTHR30193:SF37">
    <property type="entry name" value="INNER MEMBRANE ABC TRANSPORTER PERMEASE PROTEIN YCJO"/>
    <property type="match status" value="1"/>
</dbReference>
<keyword evidence="3" id="KW-1003">Cell membrane</keyword>
<evidence type="ECO:0000259" key="8">
    <source>
        <dbReference type="PROSITE" id="PS50928"/>
    </source>
</evidence>
<evidence type="ECO:0000256" key="1">
    <source>
        <dbReference type="ARBA" id="ARBA00004651"/>
    </source>
</evidence>
<organism evidence="9 10">
    <name type="scientific">Alicyclobacillus vulcanalis</name>
    <dbReference type="NCBI Taxonomy" id="252246"/>
    <lineage>
        <taxon>Bacteria</taxon>
        <taxon>Bacillati</taxon>
        <taxon>Bacillota</taxon>
        <taxon>Bacilli</taxon>
        <taxon>Bacillales</taxon>
        <taxon>Alicyclobacillaceae</taxon>
        <taxon>Alicyclobacillus</taxon>
    </lineage>
</organism>
<dbReference type="SUPFAM" id="SSF161098">
    <property type="entry name" value="MetI-like"/>
    <property type="match status" value="1"/>
</dbReference>
<feature type="transmembrane region" description="Helical" evidence="7">
    <location>
        <begin position="125"/>
        <end position="145"/>
    </location>
</feature>
<evidence type="ECO:0000256" key="5">
    <source>
        <dbReference type="ARBA" id="ARBA00022989"/>
    </source>
</evidence>
<evidence type="ECO:0000256" key="7">
    <source>
        <dbReference type="RuleBase" id="RU363032"/>
    </source>
</evidence>
<dbReference type="RefSeq" id="WP_076346287.1">
    <property type="nucleotide sequence ID" value="NZ_FTOO01000004.1"/>
</dbReference>
<dbReference type="Pfam" id="PF00528">
    <property type="entry name" value="BPD_transp_1"/>
    <property type="match status" value="1"/>
</dbReference>
<dbReference type="EMBL" id="FTOO01000004">
    <property type="protein sequence ID" value="SIS80074.1"/>
    <property type="molecule type" value="Genomic_DNA"/>
</dbReference>
<accession>A0A1N7M1W3</accession>
<feature type="transmembrane region" description="Helical" evidence="7">
    <location>
        <begin position="172"/>
        <end position="196"/>
    </location>
</feature>